<evidence type="ECO:0000313" key="1">
    <source>
        <dbReference type="EMBL" id="NUQ90159.1"/>
    </source>
</evidence>
<dbReference type="Proteomes" id="UP000574690">
    <property type="component" value="Unassembled WGS sequence"/>
</dbReference>
<comment type="caution">
    <text evidence="1">The sequence shown here is derived from an EMBL/GenBank/DDBJ whole genome shotgun (WGS) entry which is preliminary data.</text>
</comment>
<gene>
    <name evidence="1" type="ORF">HOQ43_17065</name>
</gene>
<organism evidence="1 2">
    <name type="scientific">Glycomyces artemisiae</name>
    <dbReference type="NCBI Taxonomy" id="1076443"/>
    <lineage>
        <taxon>Bacteria</taxon>
        <taxon>Bacillati</taxon>
        <taxon>Actinomycetota</taxon>
        <taxon>Actinomycetes</taxon>
        <taxon>Glycomycetales</taxon>
        <taxon>Glycomycetaceae</taxon>
        <taxon>Glycomyces</taxon>
    </lineage>
</organism>
<dbReference type="Pfam" id="PF13238">
    <property type="entry name" value="AAA_18"/>
    <property type="match status" value="1"/>
</dbReference>
<dbReference type="EMBL" id="JABFXE010000719">
    <property type="protein sequence ID" value="NUQ90159.1"/>
    <property type="molecule type" value="Genomic_DNA"/>
</dbReference>
<dbReference type="InterPro" id="IPR027417">
    <property type="entry name" value="P-loop_NTPase"/>
</dbReference>
<dbReference type="Gene3D" id="3.40.50.300">
    <property type="entry name" value="P-loop containing nucleotide triphosphate hydrolases"/>
    <property type="match status" value="1"/>
</dbReference>
<sequence>MVRVLLTGVSGVGKSAVVAALAARGFRAVDTDYGGYCAPAADIDPPVATAQPGWVWHEARIRSLLDGAAGEALFVSGCVPNQGRFYGDFDHVVLLSAAPEVVRRRLLTRSGNPYGKGPGELEQALRDQAEVEPLLRAGATLEIDTDTALEDVVDRLLDHVLKAPEQRA</sequence>
<dbReference type="SUPFAM" id="SSF52540">
    <property type="entry name" value="P-loop containing nucleoside triphosphate hydrolases"/>
    <property type="match status" value="1"/>
</dbReference>
<name>A0A850CDU6_9ACTN</name>
<dbReference type="AlphaFoldDB" id="A0A850CDU6"/>
<protein>
    <submittedName>
        <fullName evidence="1">AAA family ATPase</fullName>
    </submittedName>
</protein>
<reference evidence="1 2" key="1">
    <citation type="submission" date="2020-05" db="EMBL/GenBank/DDBJ databases">
        <title>DNA-SIP metagenomic assembled genomes.</title>
        <authorList>
            <person name="Yu J."/>
        </authorList>
    </citation>
    <scope>NUCLEOTIDE SEQUENCE [LARGE SCALE GENOMIC DNA]</scope>
    <source>
        <strain evidence="1">Bin5.27</strain>
    </source>
</reference>
<evidence type="ECO:0000313" key="2">
    <source>
        <dbReference type="Proteomes" id="UP000574690"/>
    </source>
</evidence>
<proteinExistence type="predicted"/>
<accession>A0A850CDU6</accession>